<proteinExistence type="predicted"/>
<keyword evidence="12 14" id="KW-0472">Membrane</keyword>
<sequence length="439" mass="48134">MNPRLLLGLYVGVVLVPLALAWTGTRPPRSFWDELATGAGMLAFAVILVEFVLSGRFRAVSGRIGMDVTMRLHQLFARSALVLALVHPFLYRAPSIRPYPWDATRRLTLMHDFGALWSGILGWLLLFVLVLHAIHRDRIDYRYETWRMMHGIGALIAAGLILHHTLKAGRYSADPVLAWIWTGLFALAALTLAHVYLLRPVLQLRAPWRVASVRPAALRSWEVVIEPQDHAGLNYEAGQFVWLNLGNSPFSILEHPFSISSAPASGPALSFLIKELGDFTSTVGSIMPGTPAHIDGPHGTLTIKGRTEPGVALIAGGIGIAPLLGIMRQMHLTGDPRPAVLVYGNRTEAQIAARDDLAAFATLPGKEVVQVLAEPPPGWQGRTGVVDEALLRKLFADPSRRQWLFVLCGPPKMLDATEDALIGLGVAPERILAERFQYD</sequence>
<evidence type="ECO:0000256" key="14">
    <source>
        <dbReference type="SAM" id="Phobius"/>
    </source>
</evidence>
<evidence type="ECO:0000313" key="16">
    <source>
        <dbReference type="EMBL" id="MBK0399619.1"/>
    </source>
</evidence>
<evidence type="ECO:0000256" key="6">
    <source>
        <dbReference type="ARBA" id="ARBA00022723"/>
    </source>
</evidence>
<keyword evidence="5" id="KW-0001">2Fe-2S</keyword>
<evidence type="ECO:0000256" key="5">
    <source>
        <dbReference type="ARBA" id="ARBA00022714"/>
    </source>
</evidence>
<evidence type="ECO:0000256" key="12">
    <source>
        <dbReference type="ARBA" id="ARBA00023136"/>
    </source>
</evidence>
<dbReference type="Pfam" id="PF00175">
    <property type="entry name" value="NAD_binding_1"/>
    <property type="match status" value="1"/>
</dbReference>
<evidence type="ECO:0000256" key="10">
    <source>
        <dbReference type="ARBA" id="ARBA00023004"/>
    </source>
</evidence>
<dbReference type="InterPro" id="IPR039261">
    <property type="entry name" value="FNR_nucleotide-bd"/>
</dbReference>
<keyword evidence="11" id="KW-0411">Iron-sulfur</keyword>
<evidence type="ECO:0000259" key="15">
    <source>
        <dbReference type="PROSITE" id="PS51384"/>
    </source>
</evidence>
<comment type="caution">
    <text evidence="16">The sequence shown here is derived from an EMBL/GenBank/DDBJ whole genome shotgun (WGS) entry which is preliminary data.</text>
</comment>
<feature type="domain" description="FAD-binding FR-type" evidence="15">
    <location>
        <begin position="203"/>
        <end position="304"/>
    </location>
</feature>
<evidence type="ECO:0000313" key="17">
    <source>
        <dbReference type="Proteomes" id="UP000655420"/>
    </source>
</evidence>
<dbReference type="GO" id="GO:0016491">
    <property type="term" value="F:oxidoreductase activity"/>
    <property type="evidence" value="ECO:0007669"/>
    <property type="project" value="UniProtKB-KW"/>
</dbReference>
<dbReference type="Proteomes" id="UP000655420">
    <property type="component" value="Unassembled WGS sequence"/>
</dbReference>
<comment type="cofactor">
    <cofactor evidence="1">
        <name>FAD</name>
        <dbReference type="ChEBI" id="CHEBI:57692"/>
    </cofactor>
</comment>
<reference evidence="16" key="1">
    <citation type="submission" date="2020-12" db="EMBL/GenBank/DDBJ databases">
        <title>Bacterial taxonomy.</title>
        <authorList>
            <person name="Pan X."/>
        </authorList>
    </citation>
    <scope>NUCLEOTIDE SEQUENCE</scope>
    <source>
        <strain evidence="16">M0105</strain>
    </source>
</reference>
<comment type="subcellular location">
    <subcellularLocation>
        <location evidence="2">Membrane</location>
        <topology evidence="2">Multi-pass membrane protein</topology>
    </subcellularLocation>
</comment>
<feature type="transmembrane region" description="Helical" evidence="14">
    <location>
        <begin position="146"/>
        <end position="166"/>
    </location>
</feature>
<keyword evidence="4 14" id="KW-0812">Transmembrane</keyword>
<dbReference type="GO" id="GO:0046872">
    <property type="term" value="F:metal ion binding"/>
    <property type="evidence" value="ECO:0007669"/>
    <property type="project" value="UniProtKB-KW"/>
</dbReference>
<organism evidence="16 17">
    <name type="scientific">Thermohalobaculum xanthum</name>
    <dbReference type="NCBI Taxonomy" id="2753746"/>
    <lineage>
        <taxon>Bacteria</taxon>
        <taxon>Pseudomonadati</taxon>
        <taxon>Pseudomonadota</taxon>
        <taxon>Alphaproteobacteria</taxon>
        <taxon>Rhodobacterales</taxon>
        <taxon>Paracoccaceae</taxon>
        <taxon>Thermohalobaculum</taxon>
    </lineage>
</organism>
<dbReference type="PANTHER" id="PTHR47354">
    <property type="entry name" value="NADH OXIDOREDUCTASE HCR"/>
    <property type="match status" value="1"/>
</dbReference>
<dbReference type="PROSITE" id="PS51384">
    <property type="entry name" value="FAD_FR"/>
    <property type="match status" value="1"/>
</dbReference>
<dbReference type="Pfam" id="PF01794">
    <property type="entry name" value="Ferric_reduct"/>
    <property type="match status" value="1"/>
</dbReference>
<dbReference type="SUPFAM" id="SSF63380">
    <property type="entry name" value="Riboflavin synthase domain-like"/>
    <property type="match status" value="1"/>
</dbReference>
<keyword evidence="10" id="KW-0408">Iron</keyword>
<keyword evidence="17" id="KW-1185">Reference proteome</keyword>
<accession>A0A8J7M6V7</accession>
<evidence type="ECO:0000256" key="3">
    <source>
        <dbReference type="ARBA" id="ARBA00022630"/>
    </source>
</evidence>
<evidence type="ECO:0000256" key="4">
    <source>
        <dbReference type="ARBA" id="ARBA00022692"/>
    </source>
</evidence>
<keyword evidence="7" id="KW-0274">FAD</keyword>
<feature type="transmembrane region" description="Helical" evidence="14">
    <location>
        <begin position="75"/>
        <end position="93"/>
    </location>
</feature>
<dbReference type="Gene3D" id="2.40.30.10">
    <property type="entry name" value="Translation factors"/>
    <property type="match status" value="1"/>
</dbReference>
<dbReference type="InterPro" id="IPR001433">
    <property type="entry name" value="OxRdtase_FAD/NAD-bd"/>
</dbReference>
<dbReference type="GO" id="GO:0016020">
    <property type="term" value="C:membrane"/>
    <property type="evidence" value="ECO:0007669"/>
    <property type="project" value="UniProtKB-SubCell"/>
</dbReference>
<dbReference type="Pfam" id="PF08022">
    <property type="entry name" value="FAD_binding_8"/>
    <property type="match status" value="1"/>
</dbReference>
<dbReference type="RefSeq" id="WP_200609818.1">
    <property type="nucleotide sequence ID" value="NZ_JAEHHL010000006.1"/>
</dbReference>
<dbReference type="PANTHER" id="PTHR47354:SF8">
    <property type="entry name" value="1,2-PHENYLACETYL-COA EPOXIDASE, SUBUNIT E"/>
    <property type="match status" value="1"/>
</dbReference>
<evidence type="ECO:0000256" key="8">
    <source>
        <dbReference type="ARBA" id="ARBA00022989"/>
    </source>
</evidence>
<keyword evidence="3" id="KW-0285">Flavoprotein</keyword>
<keyword evidence="8 14" id="KW-1133">Transmembrane helix</keyword>
<dbReference type="InterPro" id="IPR017927">
    <property type="entry name" value="FAD-bd_FR_type"/>
</dbReference>
<dbReference type="InterPro" id="IPR050415">
    <property type="entry name" value="MRET"/>
</dbReference>
<dbReference type="InterPro" id="IPR013112">
    <property type="entry name" value="FAD-bd_8"/>
</dbReference>
<keyword evidence="6" id="KW-0479">Metal-binding</keyword>
<dbReference type="CDD" id="cd06198">
    <property type="entry name" value="FNR_like_3"/>
    <property type="match status" value="1"/>
</dbReference>
<gene>
    <name evidence="16" type="ORF">H0I76_10480</name>
</gene>
<dbReference type="EMBL" id="JAEHHL010000006">
    <property type="protein sequence ID" value="MBK0399619.1"/>
    <property type="molecule type" value="Genomic_DNA"/>
</dbReference>
<dbReference type="InterPro" id="IPR013130">
    <property type="entry name" value="Fe3_Rdtase_TM_dom"/>
</dbReference>
<keyword evidence="9" id="KW-0560">Oxidoreductase</keyword>
<evidence type="ECO:0000256" key="11">
    <source>
        <dbReference type="ARBA" id="ARBA00023014"/>
    </source>
</evidence>
<dbReference type="SUPFAM" id="SSF52343">
    <property type="entry name" value="Ferredoxin reductase-like, C-terminal NADP-linked domain"/>
    <property type="match status" value="1"/>
</dbReference>
<evidence type="ECO:0000256" key="13">
    <source>
        <dbReference type="ARBA" id="ARBA00034078"/>
    </source>
</evidence>
<feature type="transmembrane region" description="Helical" evidence="14">
    <location>
        <begin position="113"/>
        <end position="134"/>
    </location>
</feature>
<evidence type="ECO:0000256" key="7">
    <source>
        <dbReference type="ARBA" id="ARBA00022827"/>
    </source>
</evidence>
<dbReference type="PRINTS" id="PR00371">
    <property type="entry name" value="FPNCR"/>
</dbReference>
<dbReference type="Gene3D" id="3.40.50.80">
    <property type="entry name" value="Nucleotide-binding domain of ferredoxin-NADP reductase (FNR) module"/>
    <property type="match status" value="1"/>
</dbReference>
<protein>
    <submittedName>
        <fullName evidence="16">Ferredoxin reductase family protein</fullName>
    </submittedName>
</protein>
<comment type="cofactor">
    <cofactor evidence="13">
        <name>[2Fe-2S] cluster</name>
        <dbReference type="ChEBI" id="CHEBI:190135"/>
    </cofactor>
</comment>
<dbReference type="PRINTS" id="PR00410">
    <property type="entry name" value="PHEHYDRXLASE"/>
</dbReference>
<dbReference type="InterPro" id="IPR017938">
    <property type="entry name" value="Riboflavin_synthase-like_b-brl"/>
</dbReference>
<evidence type="ECO:0000256" key="1">
    <source>
        <dbReference type="ARBA" id="ARBA00001974"/>
    </source>
</evidence>
<dbReference type="InterPro" id="IPR001709">
    <property type="entry name" value="Flavoprot_Pyr_Nucl_cyt_Rdtase"/>
</dbReference>
<evidence type="ECO:0000256" key="9">
    <source>
        <dbReference type="ARBA" id="ARBA00023002"/>
    </source>
</evidence>
<evidence type="ECO:0000256" key="2">
    <source>
        <dbReference type="ARBA" id="ARBA00004141"/>
    </source>
</evidence>
<feature type="transmembrane region" description="Helical" evidence="14">
    <location>
        <begin position="178"/>
        <end position="198"/>
    </location>
</feature>
<dbReference type="GO" id="GO:0050660">
    <property type="term" value="F:flavin adenine dinucleotide binding"/>
    <property type="evidence" value="ECO:0007669"/>
    <property type="project" value="TreeGrafter"/>
</dbReference>
<feature type="transmembrane region" description="Helical" evidence="14">
    <location>
        <begin position="37"/>
        <end position="54"/>
    </location>
</feature>
<dbReference type="GO" id="GO:0051537">
    <property type="term" value="F:2 iron, 2 sulfur cluster binding"/>
    <property type="evidence" value="ECO:0007669"/>
    <property type="project" value="UniProtKB-KW"/>
</dbReference>
<dbReference type="AlphaFoldDB" id="A0A8J7M6V7"/>
<name>A0A8J7M6V7_9RHOB</name>